<dbReference type="PRINTS" id="PR00449">
    <property type="entry name" value="RASTRNSFRMNG"/>
</dbReference>
<dbReference type="SMART" id="SM00177">
    <property type="entry name" value="ARF"/>
    <property type="match status" value="1"/>
</dbReference>
<dbReference type="InterPro" id="IPR024156">
    <property type="entry name" value="Small_GTPase_ARF"/>
</dbReference>
<evidence type="ECO:0000256" key="5">
    <source>
        <dbReference type="ARBA" id="ARBA00039478"/>
    </source>
</evidence>
<dbReference type="AlphaFoldDB" id="A0A4U5PAN1"/>
<protein>
    <recommendedName>
        <fullName evidence="5">ADP-ribosylation factor-related protein 1</fullName>
    </recommendedName>
</protein>
<dbReference type="Pfam" id="PF00025">
    <property type="entry name" value="Arf"/>
    <property type="match status" value="1"/>
</dbReference>
<feature type="binding site" evidence="7">
    <location>
        <position position="31"/>
    </location>
    <ligand>
        <name>Mg(2+)</name>
        <dbReference type="ChEBI" id="CHEBI:18420"/>
    </ligand>
</feature>
<dbReference type="InterPro" id="IPR006689">
    <property type="entry name" value="Small_GTPase_ARF/SAR"/>
</dbReference>
<sequence>MYTLTYGLVSHMLKKEDYFVVIVGLDNAGKTTFLEQTKMKFTNGYKMMNPAKITSTVGMNIGKVEYQNIRLNFWDLGGQEGLHSLWDKYFPDSNALIFVIDSSDEERFKEAHAAFERVMSNEYVQRMPLLIVCNKSDLETDDDGTTTAADELRRLFSADQRHHGEMAVLSVSSLDGLNVDRCIRWLVNSLLNAPPEPLARSHTAPGSLSEASTDSA</sequence>
<dbReference type="NCBIfam" id="TIGR00231">
    <property type="entry name" value="small_GTP"/>
    <property type="match status" value="1"/>
</dbReference>
<keyword evidence="7" id="KW-0460">Magnesium</keyword>
<evidence type="ECO:0000256" key="6">
    <source>
        <dbReference type="PIRSR" id="PIRSR606689-1"/>
    </source>
</evidence>
<feature type="compositionally biased region" description="Polar residues" evidence="8">
    <location>
        <begin position="204"/>
        <end position="216"/>
    </location>
</feature>
<name>A0A4U5PAN1_STECR</name>
<dbReference type="SMART" id="SM00175">
    <property type="entry name" value="RAB"/>
    <property type="match status" value="1"/>
</dbReference>
<dbReference type="Proteomes" id="UP000298663">
    <property type="component" value="Unassembled WGS sequence"/>
</dbReference>
<dbReference type="InterPro" id="IPR005225">
    <property type="entry name" value="Small_GTP-bd"/>
</dbReference>
<reference evidence="9 10" key="2">
    <citation type="journal article" date="2019" name="G3 (Bethesda)">
        <title>Hybrid Assembly of the Genome of the Entomopathogenic Nematode Steinernema carpocapsae Identifies the X-Chromosome.</title>
        <authorList>
            <person name="Serra L."/>
            <person name="Macchietto M."/>
            <person name="Macias-Munoz A."/>
            <person name="McGill C.J."/>
            <person name="Rodriguez I.M."/>
            <person name="Rodriguez B."/>
            <person name="Murad R."/>
            <person name="Mortazavi A."/>
        </authorList>
    </citation>
    <scope>NUCLEOTIDE SEQUENCE [LARGE SCALE GENOMIC DNA]</scope>
    <source>
        <strain evidence="9 10">ALL</strain>
    </source>
</reference>
<feature type="binding site" evidence="6">
    <location>
        <position position="78"/>
    </location>
    <ligand>
        <name>GTP</name>
        <dbReference type="ChEBI" id="CHEBI:37565"/>
    </ligand>
</feature>
<dbReference type="InterPro" id="IPR027417">
    <property type="entry name" value="P-loop_NTPase"/>
</dbReference>
<proteinExistence type="predicted"/>
<accession>A0A4U5PAN1</accession>
<keyword evidence="1 6" id="KW-0547">Nucleotide-binding</keyword>
<dbReference type="STRING" id="34508.A0A4U5PAN1"/>
<dbReference type="GO" id="GO:0003924">
    <property type="term" value="F:GTPase activity"/>
    <property type="evidence" value="ECO:0007669"/>
    <property type="project" value="InterPro"/>
</dbReference>
<dbReference type="GO" id="GO:0034067">
    <property type="term" value="P:protein localization to Golgi apparatus"/>
    <property type="evidence" value="ECO:0007669"/>
    <property type="project" value="TreeGrafter"/>
</dbReference>
<comment type="caution">
    <text evidence="9">The sequence shown here is derived from an EMBL/GenBank/DDBJ whole genome shotgun (WGS) entry which is preliminary data.</text>
</comment>
<feature type="binding site" evidence="6">
    <location>
        <begin position="134"/>
        <end position="137"/>
    </location>
    <ligand>
        <name>GTP</name>
        <dbReference type="ChEBI" id="CHEBI:37565"/>
    </ligand>
</feature>
<evidence type="ECO:0000256" key="8">
    <source>
        <dbReference type="SAM" id="MobiDB-lite"/>
    </source>
</evidence>
<evidence type="ECO:0000256" key="3">
    <source>
        <dbReference type="ARBA" id="ARBA00037377"/>
    </source>
</evidence>
<keyword evidence="10" id="KW-1185">Reference proteome</keyword>
<dbReference type="SUPFAM" id="SSF52540">
    <property type="entry name" value="P-loop containing nucleoside triphosphate hydrolases"/>
    <property type="match status" value="1"/>
</dbReference>
<dbReference type="GO" id="GO:0005525">
    <property type="term" value="F:GTP binding"/>
    <property type="evidence" value="ECO:0007669"/>
    <property type="project" value="UniProtKB-KW"/>
</dbReference>
<evidence type="ECO:0000256" key="7">
    <source>
        <dbReference type="PIRSR" id="PIRSR606689-2"/>
    </source>
</evidence>
<dbReference type="Gene3D" id="3.40.50.300">
    <property type="entry name" value="P-loop containing nucleotide triphosphate hydrolases"/>
    <property type="match status" value="1"/>
</dbReference>
<dbReference type="GO" id="GO:0005794">
    <property type="term" value="C:Golgi apparatus"/>
    <property type="evidence" value="ECO:0007669"/>
    <property type="project" value="TreeGrafter"/>
</dbReference>
<feature type="binding site" evidence="6">
    <location>
        <begin position="24"/>
        <end position="31"/>
    </location>
    <ligand>
        <name>GTP</name>
        <dbReference type="ChEBI" id="CHEBI:37565"/>
    </ligand>
</feature>
<keyword evidence="7" id="KW-0479">Metal-binding</keyword>
<feature type="binding site" evidence="7">
    <location>
        <position position="56"/>
    </location>
    <ligand>
        <name>Mg(2+)</name>
        <dbReference type="ChEBI" id="CHEBI:18420"/>
    </ligand>
</feature>
<dbReference type="PANTHER" id="PTHR45909">
    <property type="entry name" value="ADP-RIBOSYLATION FACTOR-RELATED PROTEIN 1"/>
    <property type="match status" value="1"/>
</dbReference>
<dbReference type="GO" id="GO:0006886">
    <property type="term" value="P:intracellular protein transport"/>
    <property type="evidence" value="ECO:0007669"/>
    <property type="project" value="TreeGrafter"/>
</dbReference>
<evidence type="ECO:0000313" key="10">
    <source>
        <dbReference type="Proteomes" id="UP000298663"/>
    </source>
</evidence>
<comment type="subunit">
    <text evidence="4">Interacts with SYS1.</text>
</comment>
<dbReference type="OrthoDB" id="414781at2759"/>
<dbReference type="GO" id="GO:0046872">
    <property type="term" value="F:metal ion binding"/>
    <property type="evidence" value="ECO:0007669"/>
    <property type="project" value="UniProtKB-KW"/>
</dbReference>
<reference evidence="9 10" key="1">
    <citation type="journal article" date="2015" name="Genome Biol.">
        <title>Comparative genomics of Steinernema reveals deeply conserved gene regulatory networks.</title>
        <authorList>
            <person name="Dillman A.R."/>
            <person name="Macchietto M."/>
            <person name="Porter C.F."/>
            <person name="Rogers A."/>
            <person name="Williams B."/>
            <person name="Antoshechkin I."/>
            <person name="Lee M.M."/>
            <person name="Goodwin Z."/>
            <person name="Lu X."/>
            <person name="Lewis E.E."/>
            <person name="Goodrich-Blair H."/>
            <person name="Stock S.P."/>
            <person name="Adams B.J."/>
            <person name="Sternberg P.W."/>
            <person name="Mortazavi A."/>
        </authorList>
    </citation>
    <scope>NUCLEOTIDE SEQUENCE [LARGE SCALE GENOMIC DNA]</scope>
    <source>
        <strain evidence="9 10">ALL</strain>
    </source>
</reference>
<dbReference type="PROSITE" id="PS51419">
    <property type="entry name" value="RAB"/>
    <property type="match status" value="1"/>
</dbReference>
<dbReference type="PROSITE" id="PS51417">
    <property type="entry name" value="ARF"/>
    <property type="match status" value="1"/>
</dbReference>
<dbReference type="PANTHER" id="PTHR45909:SF1">
    <property type="entry name" value="ADP-RIBOSYLATION FACTOR-RELATED PROTEIN 1"/>
    <property type="match status" value="1"/>
</dbReference>
<evidence type="ECO:0000256" key="1">
    <source>
        <dbReference type="ARBA" id="ARBA00022741"/>
    </source>
</evidence>
<feature type="region of interest" description="Disordered" evidence="8">
    <location>
        <begin position="196"/>
        <end position="216"/>
    </location>
</feature>
<keyword evidence="2 6" id="KW-0342">GTP-binding</keyword>
<dbReference type="GO" id="GO:0043001">
    <property type="term" value="P:Golgi to plasma membrane protein transport"/>
    <property type="evidence" value="ECO:0007669"/>
    <property type="project" value="TreeGrafter"/>
</dbReference>
<dbReference type="SMART" id="SM00178">
    <property type="entry name" value="SAR"/>
    <property type="match status" value="1"/>
</dbReference>
<gene>
    <name evidence="9" type="ORF">L596_007856</name>
</gene>
<evidence type="ECO:0000256" key="4">
    <source>
        <dbReference type="ARBA" id="ARBA00038765"/>
    </source>
</evidence>
<comment type="function">
    <text evidence="3">Trans-Golgi-associated GTPase that regulates protein sorting. Controls the targeting of ARL1 and its effector to the trans-Golgi. Required for the lipidation of chylomicrons in the intestine and required for VLDL lipidation in the liver.</text>
</comment>
<evidence type="ECO:0000313" key="9">
    <source>
        <dbReference type="EMBL" id="TKR93389.1"/>
    </source>
</evidence>
<evidence type="ECO:0000256" key="2">
    <source>
        <dbReference type="ARBA" id="ARBA00023134"/>
    </source>
</evidence>
<dbReference type="EMBL" id="AZBU02000002">
    <property type="protein sequence ID" value="TKR93389.1"/>
    <property type="molecule type" value="Genomic_DNA"/>
</dbReference>
<organism evidence="9 10">
    <name type="scientific">Steinernema carpocapsae</name>
    <name type="common">Entomopathogenic nematode</name>
    <dbReference type="NCBI Taxonomy" id="34508"/>
    <lineage>
        <taxon>Eukaryota</taxon>
        <taxon>Metazoa</taxon>
        <taxon>Ecdysozoa</taxon>
        <taxon>Nematoda</taxon>
        <taxon>Chromadorea</taxon>
        <taxon>Rhabditida</taxon>
        <taxon>Tylenchina</taxon>
        <taxon>Panagrolaimomorpha</taxon>
        <taxon>Strongyloidoidea</taxon>
        <taxon>Steinernematidae</taxon>
        <taxon>Steinernema</taxon>
    </lineage>
</organism>